<sequence>MLTYKVVETSFVTDETIERIINEYISQGWTLDGIKFAMREASKRPSMAFILFIRENSDAEES</sequence>
<name>A0A9D8KH31_9DELT</name>
<evidence type="ECO:0000313" key="2">
    <source>
        <dbReference type="Proteomes" id="UP000809273"/>
    </source>
</evidence>
<dbReference type="EMBL" id="JAFGIX010000076">
    <property type="protein sequence ID" value="MBN1574358.1"/>
    <property type="molecule type" value="Genomic_DNA"/>
</dbReference>
<dbReference type="Proteomes" id="UP000809273">
    <property type="component" value="Unassembled WGS sequence"/>
</dbReference>
<dbReference type="AlphaFoldDB" id="A0A9D8KH31"/>
<evidence type="ECO:0000313" key="1">
    <source>
        <dbReference type="EMBL" id="MBN1574358.1"/>
    </source>
</evidence>
<organism evidence="1 2">
    <name type="scientific">Candidatus Zymogenus saltonus</name>
    <dbReference type="NCBI Taxonomy" id="2844893"/>
    <lineage>
        <taxon>Bacteria</taxon>
        <taxon>Deltaproteobacteria</taxon>
        <taxon>Candidatus Zymogenia</taxon>
        <taxon>Candidatus Zymogeniales</taxon>
        <taxon>Candidatus Zymogenaceae</taxon>
        <taxon>Candidatus Zymogenus</taxon>
    </lineage>
</organism>
<reference evidence="1" key="2">
    <citation type="submission" date="2021-01" db="EMBL/GenBank/DDBJ databases">
        <authorList>
            <person name="Hahn C.R."/>
            <person name="Youssef N.H."/>
            <person name="Elshahed M."/>
        </authorList>
    </citation>
    <scope>NUCLEOTIDE SEQUENCE</scope>
    <source>
        <strain evidence="1">Zod_Metabat.24</strain>
    </source>
</reference>
<proteinExistence type="predicted"/>
<comment type="caution">
    <text evidence="1">The sequence shown here is derived from an EMBL/GenBank/DDBJ whole genome shotgun (WGS) entry which is preliminary data.</text>
</comment>
<protein>
    <submittedName>
        <fullName evidence="1">DUF4177 domain-containing protein</fullName>
    </submittedName>
</protein>
<reference evidence="1" key="1">
    <citation type="journal article" date="2021" name="Environ. Microbiol.">
        <title>Genomic characterization of three novel Desulfobacterota classes expand the metabolic and phylogenetic diversity of the phylum.</title>
        <authorList>
            <person name="Murphy C.L."/>
            <person name="Biggerstaff J."/>
            <person name="Eichhorn A."/>
            <person name="Ewing E."/>
            <person name="Shahan R."/>
            <person name="Soriano D."/>
            <person name="Stewart S."/>
            <person name="VanMol K."/>
            <person name="Walker R."/>
            <person name="Walters P."/>
            <person name="Elshahed M.S."/>
            <person name="Youssef N.H."/>
        </authorList>
    </citation>
    <scope>NUCLEOTIDE SEQUENCE</scope>
    <source>
        <strain evidence="1">Zod_Metabat.24</strain>
    </source>
</reference>
<gene>
    <name evidence="1" type="ORF">JW984_14255</name>
</gene>
<accession>A0A9D8KH31</accession>